<sequence length="1679" mass="184743">MMPSGCSFEADNAFGPVMNSGCRDGFDFTLLFEQAIFGLIPAVAFLLLSPVRLQSLAKREVRIQFSNLRSAKLISIFAFAAIQLALLISWAQNAKPYTNISVASGAVNLAVAMVILVLSWMEDERSVRPSSLLAIYLFFTLLFDIVQTRTLWLARGRAGSLIPSLFTASVAIKTSMLLLESLGKRKYLTGTYRDLPLERTSGILNRSLMWWLNRLFHAGFRSLLTVGDLDVLDKPLESAGAARKALQAWVQRQRPERRFEFPVQTCWALKSSLVLVVFPRLCLIGFTFAQPFLITSMLNWLDDPHALMNDGYGLIGATILIYLGMALSTLSYNHMLNRFTTIFRGAASSMIYDHALRIPDGTLEDRSATITLMTTDIDRIIACLMTLNECWARTIEVVIGISLLALRIGWVCLMPLIIVILSSVGSTHISKNIGGQQKVWVNAVQQRVAITRSMLGDIQNVKRMGLSQTFLDLIQDRRVQETHRMARYRWSIVWQNMIQNLPWALAPALTFAVYAAQGKELDVTKALSSLSIITLLTNPASKLLSAVPSTAAATGCFDRIQAFLMVATSHHNPETPSSTTEEPYTHSNGSSGELQPISSLSCRTPDSTIPVISMERVNIRPTPSAKVVLRDISLQVPAGDLVIIRGQVGSGKTTLLRALLGQAVCQEGVTTVKFQNPALCAQVPWIPMQTIRNAICGVTGPVAAPTIDYQWYKDVLHACALLPDLESFPEGDATQIGNGSGNKLSGGQMHRVSLARAVYARRKLVLLDDVLSALDRKTKAAIMERLFGVDGLLRRINSTVVLVTHEVEHLSYADQVLVISHGNLRREDAPERSIHQALLPDAVANGGLEEKRECLEESTALTMKDKAAEISKVNDINDLRRATGDSAVYRYYLRYIGWTNALIFVTFVTVNVFSSTYSQIWLERWANRGGGQKPLYVTIYFLLAICNTIGNGGYIWAILILISPATARRLHYVVLKTVIRATPQFLANVDTGSILNRFSQDMTLIESQLPIGVLITVSNLFSSIASAALIATGSKYMAISLPFLIFAVFLLQHFYLKTSRQLRLLDLESKSPLYSHFLDTVEGLATIQAFGWESDFRSKNSRLLDVTQRTYYMLNCIQRWLNLVLDLIVAAEAILVVSLAVSLRQSTSVGLLGVSLNSILSFNGSLSSLISGWTQLEISLGSISRVRDFEMDVTSEVTSGKSEPPSDWPDQGAINVSKVTAQYHPKAIALENVSLIASPGQKVGICGRTGSGKSSLLSAFLGILNITNGSILIDNVDLATLPPETVRERLVIIPQDPFIMVGCTVRLNTDPTGTSSDADIIAALDRVGIWKGVLDDRGGLEAEITDTLSLSRGQQQLLELARAMLKIQANNAKVLLIDEATSGVDMETDACVQALLRITIERRTRPDHAENEDPITPARGPAERGPSIPHNAAAGPPRLFRRPLSLRDTERLEEDNFDGNFHTNSDEVDGANPEDAHNKGKGSTLETPVDLGLGTVYERGPNETQFGKYKTIPAVTIGRKVLPPGPWAKLVMTTPCSVAIEGELIKSELLISLRTMPPQQELVLRFGRKVNTTGLILIQEINKSITNVEARHIQVVGTVQVEAAKCFHCLRLTGPFAHFVTAPGAAACGNCHWRSQKHRCSFNDLERPVPSNRRYANPQRVIEVLSYPNLTTRLHVSWS</sequence>
<dbReference type="SUPFAM" id="SSF52540">
    <property type="entry name" value="P-loop containing nucleoside triphosphate hydrolases"/>
    <property type="match status" value="2"/>
</dbReference>
<feature type="domain" description="ABC transmembrane type-1" evidence="12">
    <location>
        <begin position="281"/>
        <end position="552"/>
    </location>
</feature>
<evidence type="ECO:0000256" key="4">
    <source>
        <dbReference type="ARBA" id="ARBA00022741"/>
    </source>
</evidence>
<evidence type="ECO:0000256" key="6">
    <source>
        <dbReference type="ARBA" id="ARBA00022989"/>
    </source>
</evidence>
<dbReference type="InterPro" id="IPR044746">
    <property type="entry name" value="ABCC_6TM_D1"/>
</dbReference>
<feature type="domain" description="ABC transmembrane type-1" evidence="12">
    <location>
        <begin position="910"/>
        <end position="1177"/>
    </location>
</feature>
<feature type="region of interest" description="Disordered" evidence="9">
    <location>
        <begin position="1403"/>
        <end position="1440"/>
    </location>
</feature>
<feature type="compositionally biased region" description="Polar residues" evidence="9">
    <location>
        <begin position="585"/>
        <end position="602"/>
    </location>
</feature>
<comment type="caution">
    <text evidence="13">The sequence shown here is derived from an EMBL/GenBank/DDBJ whole genome shotgun (WGS) entry which is preliminary data.</text>
</comment>
<feature type="domain" description="ABC transporter" evidence="11">
    <location>
        <begin position="614"/>
        <end position="846"/>
    </location>
</feature>
<dbReference type="InterPro" id="IPR022190">
    <property type="entry name" value="DUF3716"/>
</dbReference>
<feature type="transmembrane region" description="Helical" evidence="10">
    <location>
        <begin position="267"/>
        <end position="292"/>
    </location>
</feature>
<dbReference type="EMBL" id="JAQIZZ010000003">
    <property type="protein sequence ID" value="KAJ5546461.1"/>
    <property type="molecule type" value="Genomic_DNA"/>
</dbReference>
<dbReference type="CDD" id="cd18579">
    <property type="entry name" value="ABC_6TM_ABCC_D1"/>
    <property type="match status" value="1"/>
</dbReference>
<dbReference type="Gene3D" id="3.40.50.300">
    <property type="entry name" value="P-loop containing nucleotide triphosphate hydrolases"/>
    <property type="match status" value="2"/>
</dbReference>
<keyword evidence="4" id="KW-0547">Nucleotide-binding</keyword>
<feature type="transmembrane region" description="Helical" evidence="10">
    <location>
        <begin position="312"/>
        <end position="332"/>
    </location>
</feature>
<dbReference type="SUPFAM" id="SSF90123">
    <property type="entry name" value="ABC transporter transmembrane region"/>
    <property type="match status" value="2"/>
</dbReference>
<dbReference type="InterPro" id="IPR056227">
    <property type="entry name" value="TMD0_ABC"/>
</dbReference>
<feature type="transmembrane region" description="Helical" evidence="10">
    <location>
        <begin position="1036"/>
        <end position="1056"/>
    </location>
</feature>
<feature type="transmembrane region" description="Helical" evidence="10">
    <location>
        <begin position="160"/>
        <end position="179"/>
    </location>
</feature>
<keyword evidence="7 10" id="KW-0472">Membrane</keyword>
<dbReference type="FunFam" id="1.20.1560.10:FF:000055">
    <property type="entry name" value="ABC multidrug transporter (Eurofung)"/>
    <property type="match status" value="1"/>
</dbReference>
<feature type="transmembrane region" description="Helical" evidence="10">
    <location>
        <begin position="97"/>
        <end position="121"/>
    </location>
</feature>
<dbReference type="Pfam" id="PF12511">
    <property type="entry name" value="DUF3716"/>
    <property type="match status" value="1"/>
</dbReference>
<evidence type="ECO:0000256" key="7">
    <source>
        <dbReference type="ARBA" id="ARBA00023136"/>
    </source>
</evidence>
<evidence type="ECO:0000256" key="5">
    <source>
        <dbReference type="ARBA" id="ARBA00022840"/>
    </source>
</evidence>
<dbReference type="GO" id="GO:0140359">
    <property type="term" value="F:ABC-type transporter activity"/>
    <property type="evidence" value="ECO:0007669"/>
    <property type="project" value="InterPro"/>
</dbReference>
<feature type="region of interest" description="Disordered" evidence="9">
    <location>
        <begin position="571"/>
        <end position="602"/>
    </location>
</feature>
<feature type="transmembrane region" description="Helical" evidence="10">
    <location>
        <begin position="35"/>
        <end position="53"/>
    </location>
</feature>
<evidence type="ECO:0000313" key="14">
    <source>
        <dbReference type="Proteomes" id="UP001220324"/>
    </source>
</evidence>
<keyword evidence="2" id="KW-0813">Transport</keyword>
<evidence type="ECO:0000259" key="11">
    <source>
        <dbReference type="PROSITE" id="PS50893"/>
    </source>
</evidence>
<reference evidence="13 14" key="1">
    <citation type="journal article" date="2023" name="IMA Fungus">
        <title>Comparative genomic study of the Penicillium genus elucidates a diverse pangenome and 15 lateral gene transfer events.</title>
        <authorList>
            <person name="Petersen C."/>
            <person name="Sorensen T."/>
            <person name="Nielsen M.R."/>
            <person name="Sondergaard T.E."/>
            <person name="Sorensen J.L."/>
            <person name="Fitzpatrick D.A."/>
            <person name="Frisvad J.C."/>
            <person name="Nielsen K.L."/>
        </authorList>
    </citation>
    <scope>NUCLEOTIDE SEQUENCE [LARGE SCALE GENOMIC DNA]</scope>
    <source>
        <strain evidence="13 14">IBT 35679</strain>
    </source>
</reference>
<organism evidence="13 14">
    <name type="scientific">Penicillium frequentans</name>
    <dbReference type="NCBI Taxonomy" id="3151616"/>
    <lineage>
        <taxon>Eukaryota</taxon>
        <taxon>Fungi</taxon>
        <taxon>Dikarya</taxon>
        <taxon>Ascomycota</taxon>
        <taxon>Pezizomycotina</taxon>
        <taxon>Eurotiomycetes</taxon>
        <taxon>Eurotiomycetidae</taxon>
        <taxon>Eurotiales</taxon>
        <taxon>Aspergillaceae</taxon>
        <taxon>Penicillium</taxon>
    </lineage>
</organism>
<evidence type="ECO:0000256" key="1">
    <source>
        <dbReference type="ARBA" id="ARBA00004141"/>
    </source>
</evidence>
<proteinExistence type="predicted"/>
<keyword evidence="8" id="KW-0325">Glycoprotein</keyword>
<dbReference type="PANTHER" id="PTHR24223:SF399">
    <property type="entry name" value="ABC TRANSPORTER ATNG"/>
    <property type="match status" value="1"/>
</dbReference>
<dbReference type="Proteomes" id="UP001220324">
    <property type="component" value="Unassembled WGS sequence"/>
</dbReference>
<evidence type="ECO:0000313" key="13">
    <source>
        <dbReference type="EMBL" id="KAJ5546461.1"/>
    </source>
</evidence>
<dbReference type="Pfam" id="PF00664">
    <property type="entry name" value="ABC_membrane"/>
    <property type="match status" value="2"/>
</dbReference>
<protein>
    <submittedName>
        <fullName evidence="13">Multidrug resistance-associated protein</fullName>
    </submittedName>
</protein>
<dbReference type="FunFam" id="1.20.1560.10:FF:000066">
    <property type="entry name" value="ABC multidrug transporter (Eurofung)"/>
    <property type="match status" value="1"/>
</dbReference>
<evidence type="ECO:0000256" key="9">
    <source>
        <dbReference type="SAM" id="MobiDB-lite"/>
    </source>
</evidence>
<feature type="transmembrane region" description="Helical" evidence="10">
    <location>
        <begin position="895"/>
        <end position="917"/>
    </location>
</feature>
<dbReference type="GO" id="GO:0016887">
    <property type="term" value="F:ATP hydrolysis activity"/>
    <property type="evidence" value="ECO:0007669"/>
    <property type="project" value="InterPro"/>
</dbReference>
<feature type="domain" description="ABC transporter" evidence="11">
    <location>
        <begin position="1214"/>
        <end position="1452"/>
    </location>
</feature>
<feature type="transmembrane region" description="Helical" evidence="10">
    <location>
        <begin position="937"/>
        <end position="962"/>
    </location>
</feature>
<feature type="transmembrane region" description="Helical" evidence="10">
    <location>
        <begin position="397"/>
        <end position="421"/>
    </location>
</feature>
<dbReference type="InterPro" id="IPR027417">
    <property type="entry name" value="P-loop_NTPase"/>
</dbReference>
<keyword evidence="14" id="KW-1185">Reference proteome</keyword>
<evidence type="ECO:0000256" key="2">
    <source>
        <dbReference type="ARBA" id="ARBA00022448"/>
    </source>
</evidence>
<keyword evidence="3 10" id="KW-0812">Transmembrane</keyword>
<dbReference type="GO" id="GO:0016020">
    <property type="term" value="C:membrane"/>
    <property type="evidence" value="ECO:0007669"/>
    <property type="project" value="UniProtKB-SubCell"/>
</dbReference>
<evidence type="ECO:0000256" key="3">
    <source>
        <dbReference type="ARBA" id="ARBA00022692"/>
    </source>
</evidence>
<name>A0AAD6D202_9EURO</name>
<feature type="transmembrane region" description="Helical" evidence="10">
    <location>
        <begin position="133"/>
        <end position="154"/>
    </location>
</feature>
<feature type="transmembrane region" description="Helical" evidence="10">
    <location>
        <begin position="73"/>
        <end position="91"/>
    </location>
</feature>
<comment type="subcellular location">
    <subcellularLocation>
        <location evidence="1">Membrane</location>
        <topology evidence="1">Multi-pass membrane protein</topology>
    </subcellularLocation>
</comment>
<dbReference type="Pfam" id="PF00005">
    <property type="entry name" value="ABC_tran"/>
    <property type="match status" value="2"/>
</dbReference>
<dbReference type="InterPro" id="IPR003439">
    <property type="entry name" value="ABC_transporter-like_ATP-bd"/>
</dbReference>
<dbReference type="Pfam" id="PF24357">
    <property type="entry name" value="TMD0_ABC"/>
    <property type="match status" value="1"/>
</dbReference>
<accession>A0AAD6D202</accession>
<dbReference type="Gene3D" id="1.20.1560.10">
    <property type="entry name" value="ABC transporter type 1, transmembrane domain"/>
    <property type="match status" value="2"/>
</dbReference>
<dbReference type="InterPro" id="IPR003593">
    <property type="entry name" value="AAA+_ATPase"/>
</dbReference>
<dbReference type="GO" id="GO:0005524">
    <property type="term" value="F:ATP binding"/>
    <property type="evidence" value="ECO:0007669"/>
    <property type="project" value="UniProtKB-KW"/>
</dbReference>
<dbReference type="SMART" id="SM00382">
    <property type="entry name" value="AAA"/>
    <property type="match status" value="2"/>
</dbReference>
<evidence type="ECO:0000256" key="8">
    <source>
        <dbReference type="ARBA" id="ARBA00023180"/>
    </source>
</evidence>
<dbReference type="CDD" id="cd18580">
    <property type="entry name" value="ABC_6TM_ABCC_D2"/>
    <property type="match status" value="1"/>
</dbReference>
<dbReference type="PROSITE" id="PS50929">
    <property type="entry name" value="ABC_TM1F"/>
    <property type="match status" value="2"/>
</dbReference>
<dbReference type="InterPro" id="IPR011527">
    <property type="entry name" value="ABC1_TM_dom"/>
</dbReference>
<dbReference type="InterPro" id="IPR036640">
    <property type="entry name" value="ABC1_TM_sf"/>
</dbReference>
<gene>
    <name evidence="13" type="ORF">N7494_004046</name>
</gene>
<keyword evidence="6 10" id="KW-1133">Transmembrane helix</keyword>
<evidence type="ECO:0000259" key="12">
    <source>
        <dbReference type="PROSITE" id="PS50929"/>
    </source>
</evidence>
<dbReference type="PANTHER" id="PTHR24223">
    <property type="entry name" value="ATP-BINDING CASSETTE SUB-FAMILY C"/>
    <property type="match status" value="1"/>
</dbReference>
<dbReference type="InterPro" id="IPR044726">
    <property type="entry name" value="ABCC_6TM_D2"/>
</dbReference>
<dbReference type="InterPro" id="IPR050173">
    <property type="entry name" value="ABC_transporter_C-like"/>
</dbReference>
<evidence type="ECO:0000256" key="10">
    <source>
        <dbReference type="SAM" id="Phobius"/>
    </source>
</evidence>
<keyword evidence="5" id="KW-0067">ATP-binding</keyword>
<dbReference type="PROSITE" id="PS50893">
    <property type="entry name" value="ABC_TRANSPORTER_2"/>
    <property type="match status" value="2"/>
</dbReference>
<feature type="transmembrane region" description="Helical" evidence="10">
    <location>
        <begin position="1009"/>
        <end position="1030"/>
    </location>
</feature>
<feature type="region of interest" description="Disordered" evidence="9">
    <location>
        <begin position="1454"/>
        <end position="1488"/>
    </location>
</feature>